<keyword evidence="3" id="KW-1185">Reference proteome</keyword>
<dbReference type="Pfam" id="PF13649">
    <property type="entry name" value="Methyltransf_25"/>
    <property type="match status" value="1"/>
</dbReference>
<gene>
    <name evidence="2" type="ORF">GCM10012275_60520</name>
</gene>
<proteinExistence type="predicted"/>
<dbReference type="EMBL" id="BMMK01000053">
    <property type="protein sequence ID" value="GGM81810.1"/>
    <property type="molecule type" value="Genomic_DNA"/>
</dbReference>
<evidence type="ECO:0000313" key="2">
    <source>
        <dbReference type="EMBL" id="GGM81810.1"/>
    </source>
</evidence>
<dbReference type="AlphaFoldDB" id="A0A8J3CK44"/>
<reference evidence="2" key="2">
    <citation type="submission" date="2020-09" db="EMBL/GenBank/DDBJ databases">
        <authorList>
            <person name="Sun Q."/>
            <person name="Zhou Y."/>
        </authorList>
    </citation>
    <scope>NUCLEOTIDE SEQUENCE</scope>
    <source>
        <strain evidence="2">CGMCC 4.5737</strain>
    </source>
</reference>
<organism evidence="2 3">
    <name type="scientific">Longimycelium tulufanense</name>
    <dbReference type="NCBI Taxonomy" id="907463"/>
    <lineage>
        <taxon>Bacteria</taxon>
        <taxon>Bacillati</taxon>
        <taxon>Actinomycetota</taxon>
        <taxon>Actinomycetes</taxon>
        <taxon>Pseudonocardiales</taxon>
        <taxon>Pseudonocardiaceae</taxon>
        <taxon>Longimycelium</taxon>
    </lineage>
</organism>
<dbReference type="SUPFAM" id="SSF53335">
    <property type="entry name" value="S-adenosyl-L-methionine-dependent methyltransferases"/>
    <property type="match status" value="1"/>
</dbReference>
<name>A0A8J3CK44_9PSEU</name>
<evidence type="ECO:0000313" key="3">
    <source>
        <dbReference type="Proteomes" id="UP000637578"/>
    </source>
</evidence>
<dbReference type="Gene3D" id="3.40.50.150">
    <property type="entry name" value="Vaccinia Virus protein VP39"/>
    <property type="match status" value="1"/>
</dbReference>
<reference evidence="2" key="1">
    <citation type="journal article" date="2014" name="Int. J. Syst. Evol. Microbiol.">
        <title>Complete genome sequence of Corynebacterium casei LMG S-19264T (=DSM 44701T), isolated from a smear-ripened cheese.</title>
        <authorList>
            <consortium name="US DOE Joint Genome Institute (JGI-PGF)"/>
            <person name="Walter F."/>
            <person name="Albersmeier A."/>
            <person name="Kalinowski J."/>
            <person name="Ruckert C."/>
        </authorList>
    </citation>
    <scope>NUCLEOTIDE SEQUENCE</scope>
    <source>
        <strain evidence="2">CGMCC 4.5737</strain>
    </source>
</reference>
<evidence type="ECO:0000259" key="1">
    <source>
        <dbReference type="Pfam" id="PF13649"/>
    </source>
</evidence>
<sequence length="192" mass="21794">MTACDVSEDMLHQADRKPLASHVRFFVADMRHLPDVGTFDVVTCIDDAVNHLLTAEDVRLAFRSVRRLLKPGGLYLFDVNTITTYRTFWSQTAVSDCGDAFFARVGRTPPDIPRGGEAQFTLECFRHNRSQWDRSSVDLRQRHYDEDTIRRLLSQSGLTPVASAGLHESGTVDRHINEDWHTKAIHIARATD</sequence>
<comment type="caution">
    <text evidence="2">The sequence shown here is derived from an EMBL/GenBank/DDBJ whole genome shotgun (WGS) entry which is preliminary data.</text>
</comment>
<dbReference type="InterPro" id="IPR041698">
    <property type="entry name" value="Methyltransf_25"/>
</dbReference>
<protein>
    <recommendedName>
        <fullName evidence="1">Methyltransferase domain-containing protein</fullName>
    </recommendedName>
</protein>
<accession>A0A8J3CK44</accession>
<dbReference type="CDD" id="cd02440">
    <property type="entry name" value="AdoMet_MTases"/>
    <property type="match status" value="1"/>
</dbReference>
<feature type="domain" description="Methyltransferase" evidence="1">
    <location>
        <begin position="2"/>
        <end position="73"/>
    </location>
</feature>
<dbReference type="Proteomes" id="UP000637578">
    <property type="component" value="Unassembled WGS sequence"/>
</dbReference>
<dbReference type="InterPro" id="IPR029063">
    <property type="entry name" value="SAM-dependent_MTases_sf"/>
</dbReference>